<dbReference type="HOGENOM" id="CLU_2053406_0_0_1"/>
<reference evidence="2" key="2">
    <citation type="submission" date="2018-05" db="EMBL/GenBank/DDBJ databases">
        <title>OmerRS3 (Oryza meridionalis Reference Sequence Version 3).</title>
        <authorList>
            <person name="Zhang J."/>
            <person name="Kudrna D."/>
            <person name="Lee S."/>
            <person name="Talag J."/>
            <person name="Welchert J."/>
            <person name="Wing R.A."/>
        </authorList>
    </citation>
    <scope>NUCLEOTIDE SEQUENCE [LARGE SCALE GENOMIC DNA]</scope>
    <source>
        <strain evidence="2">cv. OR44</strain>
    </source>
</reference>
<dbReference type="eggNOG" id="KOG1225">
    <property type="taxonomic scope" value="Eukaryota"/>
</dbReference>
<keyword evidence="1" id="KW-0812">Transmembrane</keyword>
<reference evidence="2" key="1">
    <citation type="submission" date="2015-04" db="UniProtKB">
        <authorList>
            <consortium name="EnsemblPlants"/>
        </authorList>
    </citation>
    <scope>IDENTIFICATION</scope>
</reference>
<feature type="transmembrane region" description="Helical" evidence="1">
    <location>
        <begin position="12"/>
        <end position="32"/>
    </location>
</feature>
<name>A0A0E0D660_9ORYZ</name>
<protein>
    <submittedName>
        <fullName evidence="2">Uncharacterized protein</fullName>
    </submittedName>
</protein>
<proteinExistence type="predicted"/>
<keyword evidence="1" id="KW-1133">Transmembrane helix</keyword>
<evidence type="ECO:0000313" key="3">
    <source>
        <dbReference type="Proteomes" id="UP000008021"/>
    </source>
</evidence>
<dbReference type="AlphaFoldDB" id="A0A0E0D660"/>
<accession>A0A0E0D660</accession>
<dbReference type="STRING" id="40149.A0A0E0D660"/>
<dbReference type="Gramene" id="OMERI03G29670.1">
    <property type="protein sequence ID" value="OMERI03G29670.1"/>
    <property type="gene ID" value="OMERI03G29670"/>
</dbReference>
<dbReference type="eggNOG" id="KOG2556">
    <property type="taxonomic scope" value="Eukaryota"/>
</dbReference>
<dbReference type="Proteomes" id="UP000008021">
    <property type="component" value="Chromosome 3"/>
</dbReference>
<dbReference type="EnsemblPlants" id="OMERI03G29670.1">
    <property type="protein sequence ID" value="OMERI03G29670.1"/>
    <property type="gene ID" value="OMERI03G29670"/>
</dbReference>
<evidence type="ECO:0000313" key="2">
    <source>
        <dbReference type="EnsemblPlants" id="OMERI03G29670.1"/>
    </source>
</evidence>
<sequence>MLHRRMSKSQYGFISTMTLLGIHLTGTVKLLVTLLSCFTGELGEPPVPSTPGTPVCDPHGDPPLVGDCWYNCTVEDIAGEDKKQRLRKGTFGSVGTLLVVRMEVYSSPMHILKMALPMLI</sequence>
<organism evidence="2">
    <name type="scientific">Oryza meridionalis</name>
    <dbReference type="NCBI Taxonomy" id="40149"/>
    <lineage>
        <taxon>Eukaryota</taxon>
        <taxon>Viridiplantae</taxon>
        <taxon>Streptophyta</taxon>
        <taxon>Embryophyta</taxon>
        <taxon>Tracheophyta</taxon>
        <taxon>Spermatophyta</taxon>
        <taxon>Magnoliopsida</taxon>
        <taxon>Liliopsida</taxon>
        <taxon>Poales</taxon>
        <taxon>Poaceae</taxon>
        <taxon>BOP clade</taxon>
        <taxon>Oryzoideae</taxon>
        <taxon>Oryzeae</taxon>
        <taxon>Oryzinae</taxon>
        <taxon>Oryza</taxon>
    </lineage>
</organism>
<keyword evidence="1" id="KW-0472">Membrane</keyword>
<evidence type="ECO:0000256" key="1">
    <source>
        <dbReference type="SAM" id="Phobius"/>
    </source>
</evidence>
<keyword evidence="3" id="KW-1185">Reference proteome</keyword>